<gene>
    <name evidence="7" type="ORF">M9Y10_009812</name>
</gene>
<proteinExistence type="predicted"/>
<dbReference type="PROSITE" id="PS50089">
    <property type="entry name" value="ZF_RING_2"/>
    <property type="match status" value="1"/>
</dbReference>
<evidence type="ECO:0000259" key="6">
    <source>
        <dbReference type="PROSITE" id="PS50089"/>
    </source>
</evidence>
<evidence type="ECO:0000256" key="3">
    <source>
        <dbReference type="ARBA" id="ARBA00022833"/>
    </source>
</evidence>
<keyword evidence="2 4" id="KW-0863">Zinc-finger</keyword>
<keyword evidence="8" id="KW-1185">Reference proteome</keyword>
<dbReference type="SUPFAM" id="SSF57850">
    <property type="entry name" value="RING/U-box"/>
    <property type="match status" value="1"/>
</dbReference>
<evidence type="ECO:0000313" key="8">
    <source>
        <dbReference type="Proteomes" id="UP001470230"/>
    </source>
</evidence>
<evidence type="ECO:0000256" key="4">
    <source>
        <dbReference type="PROSITE-ProRule" id="PRU00175"/>
    </source>
</evidence>
<comment type="caution">
    <text evidence="7">The sequence shown here is derived from an EMBL/GenBank/DDBJ whole genome shotgun (WGS) entry which is preliminary data.</text>
</comment>
<evidence type="ECO:0000313" key="7">
    <source>
        <dbReference type="EMBL" id="KAK8866844.1"/>
    </source>
</evidence>
<protein>
    <recommendedName>
        <fullName evidence="6">RING-type domain-containing protein</fullName>
    </recommendedName>
</protein>
<feature type="coiled-coil region" evidence="5">
    <location>
        <begin position="519"/>
        <end position="546"/>
    </location>
</feature>
<name>A0ABR2IQR6_9EUKA</name>
<dbReference type="InterPro" id="IPR013083">
    <property type="entry name" value="Znf_RING/FYVE/PHD"/>
</dbReference>
<sequence length="602" mass="70897">MRKESHSAFFDINSKLQKRLDQLEDTNYDICQRSQGFATLNSTILSFLSQLQRIANDEKILFIQTNYINKNNDIENNSMLKYGKIFKTKKDFIFNYSQLSQNLSEFISSFACKSLCDEYTTSKVQEIRKKFFTISEEMKDMNYRVKFNYYIQAIPNHLPNSIFVEFHKLKTQLEASHFVQKINESSSYNNENLESLNKFYISLEPIRDRLLENFSSLKSTQDGSKIYQKNPSPQILRTYSDFNKYKKINSNLKKAFDTLFTKLRPYYVKIQRKQQQINILVSDLANISSDMYKTLKCLEDETNRYTHIECIYRKISVIDNSHISYENFFEPKSYTKYILKFIDEEKVFFKEVDTRIKYSKNQTNQPSVSASVVVTDNAENSLSIVHQQELLDVFTGFHNSIIKMIKRFDDKKIFDELEERLKKKKKLEADFPTKYPRANSAPKTKLLIERKNFEDTRTSVNCGFECINTDIVRTISELPRIEAATSAFTAISNLFKAEETNFENVFIAPASCEWANQVAEEFKLIIQNKKNEIEKVKKQYEIEKKKKEYANCRHPKTICLASCGHTFCDRCLNLELLNENSHYFCPKCQKEFSQNDIIPIKW</sequence>
<accession>A0ABR2IQR6</accession>
<evidence type="ECO:0000256" key="1">
    <source>
        <dbReference type="ARBA" id="ARBA00022723"/>
    </source>
</evidence>
<keyword evidence="5" id="KW-0175">Coiled coil</keyword>
<keyword evidence="3" id="KW-0862">Zinc</keyword>
<dbReference type="Proteomes" id="UP001470230">
    <property type="component" value="Unassembled WGS sequence"/>
</dbReference>
<reference evidence="7 8" key="1">
    <citation type="submission" date="2024-04" db="EMBL/GenBank/DDBJ databases">
        <title>Tritrichomonas musculus Genome.</title>
        <authorList>
            <person name="Alves-Ferreira E."/>
            <person name="Grigg M."/>
            <person name="Lorenzi H."/>
            <person name="Galac M."/>
        </authorList>
    </citation>
    <scope>NUCLEOTIDE SEQUENCE [LARGE SCALE GENOMIC DNA]</scope>
    <source>
        <strain evidence="7 8">EAF2021</strain>
    </source>
</reference>
<dbReference type="PROSITE" id="PS00518">
    <property type="entry name" value="ZF_RING_1"/>
    <property type="match status" value="1"/>
</dbReference>
<organism evidence="7 8">
    <name type="scientific">Tritrichomonas musculus</name>
    <dbReference type="NCBI Taxonomy" id="1915356"/>
    <lineage>
        <taxon>Eukaryota</taxon>
        <taxon>Metamonada</taxon>
        <taxon>Parabasalia</taxon>
        <taxon>Tritrichomonadida</taxon>
        <taxon>Tritrichomonadidae</taxon>
        <taxon>Tritrichomonas</taxon>
    </lineage>
</organism>
<evidence type="ECO:0000256" key="5">
    <source>
        <dbReference type="SAM" id="Coils"/>
    </source>
</evidence>
<dbReference type="InterPro" id="IPR001841">
    <property type="entry name" value="Znf_RING"/>
</dbReference>
<keyword evidence="1" id="KW-0479">Metal-binding</keyword>
<dbReference type="EMBL" id="JAPFFF010000015">
    <property type="protein sequence ID" value="KAK8866844.1"/>
    <property type="molecule type" value="Genomic_DNA"/>
</dbReference>
<evidence type="ECO:0000256" key="2">
    <source>
        <dbReference type="ARBA" id="ARBA00022771"/>
    </source>
</evidence>
<dbReference type="Gene3D" id="3.30.40.10">
    <property type="entry name" value="Zinc/RING finger domain, C3HC4 (zinc finger)"/>
    <property type="match status" value="1"/>
</dbReference>
<feature type="domain" description="RING-type" evidence="6">
    <location>
        <begin position="552"/>
        <end position="589"/>
    </location>
</feature>
<dbReference type="InterPro" id="IPR017907">
    <property type="entry name" value="Znf_RING_CS"/>
</dbReference>